<dbReference type="RefSeq" id="WP_044178907.1">
    <property type="nucleotide sequence ID" value="NZ_CABKSF010000001.1"/>
</dbReference>
<evidence type="ECO:0000256" key="1">
    <source>
        <dbReference type="PIRNR" id="PIRNR036409"/>
    </source>
</evidence>
<keyword evidence="1" id="KW-0547">Nucleotide-binding</keyword>
<reference evidence="2" key="1">
    <citation type="submission" date="2019-11" db="EMBL/GenBank/DDBJ databases">
        <authorList>
            <person name="Feng L."/>
        </authorList>
    </citation>
    <scope>NUCLEOTIDE SEQUENCE</scope>
    <source>
        <strain evidence="2">EMassiliensisLFYP7</strain>
    </source>
</reference>
<accession>A0A6N3HE03</accession>
<dbReference type="PIRSF" id="PIRSF036409">
    <property type="entry name" value="EutP_PduV"/>
    <property type="match status" value="1"/>
</dbReference>
<gene>
    <name evidence="2" type="primary">pduV</name>
    <name evidence="2" type="ORF">EMLFYP7_03880</name>
</gene>
<dbReference type="GO" id="GO:0005524">
    <property type="term" value="F:ATP binding"/>
    <property type="evidence" value="ECO:0007669"/>
    <property type="project" value="UniProtKB-UniRule"/>
</dbReference>
<sequence>MKRMMLIGPSQCGKTSLTQRLRGEAMRYQKTQAIVWAPDAIDTPGEYIENRCLYSALLTSACEADVVALVLNADTQWCPFSPGFTLPMNRPTIGIVTKADLANEQQITQAGEWLTQSGAEQLFITSAQTGQGIAEVMAFLQPQEHACPAQ</sequence>
<comment type="similarity">
    <text evidence="1">Belongs to the EutP/PduV family.</text>
</comment>
<dbReference type="CDD" id="cd00882">
    <property type="entry name" value="Ras_like_GTPase"/>
    <property type="match status" value="1"/>
</dbReference>
<dbReference type="InterPro" id="IPR027417">
    <property type="entry name" value="P-loop_NTPase"/>
</dbReference>
<dbReference type="AlphaFoldDB" id="A0A6N3HE03"/>
<dbReference type="Gene3D" id="3.40.50.300">
    <property type="entry name" value="P-loop containing nucleotide triphosphate hydrolases"/>
    <property type="match status" value="1"/>
</dbReference>
<organism evidence="2">
    <name type="scientific">Phytobacter massiliensis</name>
    <dbReference type="NCBI Taxonomy" id="1485952"/>
    <lineage>
        <taxon>Bacteria</taxon>
        <taxon>Pseudomonadati</taxon>
        <taxon>Pseudomonadota</taxon>
        <taxon>Gammaproteobacteria</taxon>
        <taxon>Enterobacterales</taxon>
        <taxon>Enterobacteriaceae</taxon>
        <taxon>Phytobacter</taxon>
    </lineage>
</organism>
<evidence type="ECO:0000313" key="2">
    <source>
        <dbReference type="EMBL" id="VYU75124.1"/>
    </source>
</evidence>
<dbReference type="GO" id="GO:0006576">
    <property type="term" value="P:biogenic amine metabolic process"/>
    <property type="evidence" value="ECO:0007669"/>
    <property type="project" value="InterPro"/>
</dbReference>
<protein>
    <submittedName>
        <fullName evidence="2">Propanediol utilization protein PduV</fullName>
    </submittedName>
</protein>
<dbReference type="PANTHER" id="PTHR40453:SF1">
    <property type="entry name" value="PROTEIN YOEF"/>
    <property type="match status" value="1"/>
</dbReference>
<dbReference type="Pfam" id="PF10662">
    <property type="entry name" value="PduV-EutP"/>
    <property type="match status" value="1"/>
</dbReference>
<dbReference type="InterPro" id="IPR012381">
    <property type="entry name" value="EutP_PduV"/>
</dbReference>
<proteinExistence type="inferred from homology"/>
<dbReference type="NCBIfam" id="TIGR02528">
    <property type="entry name" value="EutP"/>
    <property type="match status" value="1"/>
</dbReference>
<dbReference type="EMBL" id="CACRTZ010000037">
    <property type="protein sequence ID" value="VYU75124.1"/>
    <property type="molecule type" value="Genomic_DNA"/>
</dbReference>
<name>A0A6N3HE03_9ENTR</name>
<dbReference type="SUPFAM" id="SSF52540">
    <property type="entry name" value="P-loop containing nucleoside triphosphate hydrolases"/>
    <property type="match status" value="1"/>
</dbReference>
<dbReference type="PANTHER" id="PTHR40453">
    <property type="entry name" value="PROTEIN YOEF"/>
    <property type="match status" value="1"/>
</dbReference>
<dbReference type="OrthoDB" id="6179at2"/>